<protein>
    <recommendedName>
        <fullName evidence="11">Transmembrane protein</fullName>
    </recommendedName>
</protein>
<evidence type="ECO:0000256" key="5">
    <source>
        <dbReference type="ARBA" id="ARBA00023065"/>
    </source>
</evidence>
<evidence type="ECO:0000256" key="1">
    <source>
        <dbReference type="ARBA" id="ARBA00004141"/>
    </source>
</evidence>
<name>A0ABQ7EUY5_BRACR</name>
<keyword evidence="6 8" id="KW-0472">Membrane</keyword>
<dbReference type="Proteomes" id="UP000266723">
    <property type="component" value="Unassembled WGS sequence"/>
</dbReference>
<keyword evidence="4 8" id="KW-1133">Transmembrane helix</keyword>
<accession>A0ABQ7EUY5</accession>
<keyword evidence="10" id="KW-1185">Reference proteome</keyword>
<dbReference type="EMBL" id="QGKV02000297">
    <property type="protein sequence ID" value="KAF3607157.1"/>
    <property type="molecule type" value="Genomic_DNA"/>
</dbReference>
<keyword evidence="2" id="KW-0813">Transport</keyword>
<comment type="subcellular location">
    <subcellularLocation>
        <location evidence="1">Membrane</location>
        <topology evidence="1">Multi-pass membrane protein</topology>
    </subcellularLocation>
</comment>
<reference evidence="9 10" key="1">
    <citation type="journal article" date="2020" name="BMC Genomics">
        <title>Intraspecific diversification of the crop wild relative Brassica cretica Lam. using demographic model selection.</title>
        <authorList>
            <person name="Kioukis A."/>
            <person name="Michalopoulou V.A."/>
            <person name="Briers L."/>
            <person name="Pirintsos S."/>
            <person name="Studholme D.J."/>
            <person name="Pavlidis P."/>
            <person name="Sarris P.F."/>
        </authorList>
    </citation>
    <scope>NUCLEOTIDE SEQUENCE [LARGE SCALE GENOMIC DNA]</scope>
    <source>
        <strain evidence="10">cv. PFS-1207/04</strain>
    </source>
</reference>
<evidence type="ECO:0000256" key="2">
    <source>
        <dbReference type="ARBA" id="ARBA00022448"/>
    </source>
</evidence>
<keyword evidence="5" id="KW-0406">Ion transport</keyword>
<organism evidence="9 10">
    <name type="scientific">Brassica cretica</name>
    <name type="common">Mustard</name>
    <dbReference type="NCBI Taxonomy" id="69181"/>
    <lineage>
        <taxon>Eukaryota</taxon>
        <taxon>Viridiplantae</taxon>
        <taxon>Streptophyta</taxon>
        <taxon>Embryophyta</taxon>
        <taxon>Tracheophyta</taxon>
        <taxon>Spermatophyta</taxon>
        <taxon>Magnoliopsida</taxon>
        <taxon>eudicotyledons</taxon>
        <taxon>Gunneridae</taxon>
        <taxon>Pentapetalae</taxon>
        <taxon>rosids</taxon>
        <taxon>malvids</taxon>
        <taxon>Brassicales</taxon>
        <taxon>Brassicaceae</taxon>
        <taxon>Brassiceae</taxon>
        <taxon>Brassica</taxon>
    </lineage>
</organism>
<evidence type="ECO:0000256" key="8">
    <source>
        <dbReference type="SAM" id="Phobius"/>
    </source>
</evidence>
<evidence type="ECO:0000313" key="9">
    <source>
        <dbReference type="EMBL" id="KAF3607157.1"/>
    </source>
</evidence>
<sequence>MYQSTNLSFSSSFTHRSLLERRFRPRRPPKPLDFTPSCVSSDPNSSDDSIDLSSKLVSLLKAVPNWSDGIKERRMRQKRSLYTHENWVRHRSSLRHLRQVSSSASSRVILSLIPPVFFFTTVAVLIAGYNSAVGFELLPSFFPVLREGGDVVVSGFSSSVRWFDGFGVRWLRCIPVKHVFVSSFSGGDS</sequence>
<evidence type="ECO:0000256" key="6">
    <source>
        <dbReference type="ARBA" id="ARBA00023136"/>
    </source>
</evidence>
<comment type="caution">
    <text evidence="9">The sequence shown here is derived from an EMBL/GenBank/DDBJ whole genome shotgun (WGS) entry which is preliminary data.</text>
</comment>
<evidence type="ECO:0000256" key="7">
    <source>
        <dbReference type="SAM" id="MobiDB-lite"/>
    </source>
</evidence>
<feature type="region of interest" description="Disordered" evidence="7">
    <location>
        <begin position="25"/>
        <end position="47"/>
    </location>
</feature>
<gene>
    <name evidence="9" type="ORF">DY000_02045042</name>
</gene>
<evidence type="ECO:0000256" key="4">
    <source>
        <dbReference type="ARBA" id="ARBA00022989"/>
    </source>
</evidence>
<evidence type="ECO:0000313" key="10">
    <source>
        <dbReference type="Proteomes" id="UP000266723"/>
    </source>
</evidence>
<keyword evidence="3 8" id="KW-0812">Transmembrane</keyword>
<dbReference type="PANTHER" id="PTHR33281:SF14">
    <property type="entry name" value="VOLTAGE-DEPENDENT CHLORIDE CHANNEL 2, CHLOROPLASTIC"/>
    <property type="match status" value="1"/>
</dbReference>
<evidence type="ECO:0008006" key="11">
    <source>
        <dbReference type="Google" id="ProtNLM"/>
    </source>
</evidence>
<dbReference type="InterPro" id="IPR044669">
    <property type="entry name" value="YneE/VCCN1/2-like"/>
</dbReference>
<feature type="transmembrane region" description="Helical" evidence="8">
    <location>
        <begin position="108"/>
        <end position="129"/>
    </location>
</feature>
<proteinExistence type="predicted"/>
<dbReference type="PANTHER" id="PTHR33281">
    <property type="entry name" value="UPF0187 PROTEIN YNEE"/>
    <property type="match status" value="1"/>
</dbReference>
<evidence type="ECO:0000256" key="3">
    <source>
        <dbReference type="ARBA" id="ARBA00022692"/>
    </source>
</evidence>